<evidence type="ECO:0000313" key="4">
    <source>
        <dbReference type="Proteomes" id="UP000660110"/>
    </source>
</evidence>
<evidence type="ECO:0000313" key="3">
    <source>
        <dbReference type="EMBL" id="GGF17786.1"/>
    </source>
</evidence>
<feature type="domain" description="Regulatory protein YycH" evidence="2">
    <location>
        <begin position="4"/>
        <end position="435"/>
    </location>
</feature>
<dbReference type="Gene3D" id="3.30.310.160">
    <property type="entry name" value="YycH protein, domain 2"/>
    <property type="match status" value="1"/>
</dbReference>
<proteinExistence type="predicted"/>
<evidence type="ECO:0000259" key="2">
    <source>
        <dbReference type="Pfam" id="PF07435"/>
    </source>
</evidence>
<evidence type="ECO:0000256" key="1">
    <source>
        <dbReference type="SAM" id="Phobius"/>
    </source>
</evidence>
<keyword evidence="1" id="KW-0812">Transmembrane</keyword>
<dbReference type="Proteomes" id="UP000660110">
    <property type="component" value="Unassembled WGS sequence"/>
</dbReference>
<dbReference type="CDD" id="cd15787">
    <property type="entry name" value="YycH_N"/>
    <property type="match status" value="1"/>
</dbReference>
<protein>
    <recommendedName>
        <fullName evidence="2">Regulatory protein YycH domain-containing protein</fullName>
    </recommendedName>
</protein>
<name>A0A917EX28_HALAA</name>
<accession>A0A917EX28</accession>
<keyword evidence="1" id="KW-1133">Transmembrane helix</keyword>
<reference evidence="3" key="1">
    <citation type="journal article" date="2014" name="Int. J. Syst. Evol. Microbiol.">
        <title>Complete genome sequence of Corynebacterium casei LMG S-19264T (=DSM 44701T), isolated from a smear-ripened cheese.</title>
        <authorList>
            <consortium name="US DOE Joint Genome Institute (JGI-PGF)"/>
            <person name="Walter F."/>
            <person name="Albersmeier A."/>
            <person name="Kalinowski J."/>
            <person name="Ruckert C."/>
        </authorList>
    </citation>
    <scope>NUCLEOTIDE SEQUENCE</scope>
    <source>
        <strain evidence="3">CGMCC 1.12153</strain>
    </source>
</reference>
<dbReference type="Gene3D" id="3.10.450.310">
    <property type="match status" value="1"/>
</dbReference>
<keyword evidence="1" id="KW-0472">Membrane</keyword>
<sequence length="449" mass="50921">MNVETLKSVILVILIGFSLLLTVALWNYQPEYESEGDEERLIEETTIGGEELDMASIVRPKQFVFHRDGDHYSFENKEDVSLTYSEMKNWTLSNFVSTENTGLPSHEDFMAEVVFPTNIPAQAIPQLFSLDNSDIEPPSGQFNRIFVMFNEDDEGAELLFTSDQASSTSFRATINNDDANQLRASMNNDELLSEQILFAGDEEKRIYIPREKVSLQVDSVDSREIGILPLRNELFDGSPVVRERSASTTEQRLTDYSRRLEVLGSGNRLEYTKLTSNTNSDVQSALSSFDLLESSVNFVNTHEGWTDPFQLTSLNPSRSLVQYHMYFNDLPLLNSSDDLHKIEVEYDGDEEQRYVRPLRDFDSSFPGSGREEELPSGETVASFLEDSKQYNMNVIEDIQVGYSLVQQSSSYEVYDLKPAWFVLENGNWKEITEISSGEVGEQANAMGTN</sequence>
<organism evidence="3 4">
    <name type="scientific">Halobacillus andaensis</name>
    <dbReference type="NCBI Taxonomy" id="1176239"/>
    <lineage>
        <taxon>Bacteria</taxon>
        <taxon>Bacillati</taxon>
        <taxon>Bacillota</taxon>
        <taxon>Bacilli</taxon>
        <taxon>Bacillales</taxon>
        <taxon>Bacillaceae</taxon>
        <taxon>Halobacillus</taxon>
    </lineage>
</organism>
<dbReference type="Pfam" id="PF07435">
    <property type="entry name" value="YycH"/>
    <property type="match status" value="1"/>
</dbReference>
<feature type="transmembrane region" description="Helical" evidence="1">
    <location>
        <begin position="9"/>
        <end position="28"/>
    </location>
</feature>
<reference evidence="3" key="2">
    <citation type="submission" date="2020-09" db="EMBL/GenBank/DDBJ databases">
        <authorList>
            <person name="Sun Q."/>
            <person name="Zhou Y."/>
        </authorList>
    </citation>
    <scope>NUCLEOTIDE SEQUENCE</scope>
    <source>
        <strain evidence="3">CGMCC 1.12153</strain>
    </source>
</reference>
<keyword evidence="4" id="KW-1185">Reference proteome</keyword>
<dbReference type="RefSeq" id="WP_188376947.1">
    <property type="nucleotide sequence ID" value="NZ_BMEL01000002.1"/>
</dbReference>
<dbReference type="InterPro" id="IPR042274">
    <property type="entry name" value="YycH/YycI_2"/>
</dbReference>
<dbReference type="InterPro" id="IPR009996">
    <property type="entry name" value="YycH"/>
</dbReference>
<dbReference type="AlphaFoldDB" id="A0A917EX28"/>
<gene>
    <name evidence="3" type="ORF">GCM10010954_15680</name>
</gene>
<comment type="caution">
    <text evidence="3">The sequence shown here is derived from an EMBL/GenBank/DDBJ whole genome shotgun (WGS) entry which is preliminary data.</text>
</comment>
<dbReference type="EMBL" id="BMEL01000002">
    <property type="protein sequence ID" value="GGF17786.1"/>
    <property type="molecule type" value="Genomic_DNA"/>
</dbReference>